<comment type="pathway">
    <text evidence="2 17">Lipid metabolism; fatty acid biosynthesis.</text>
</comment>
<dbReference type="InterPro" id="IPR007052">
    <property type="entry name" value="CS_dom"/>
</dbReference>
<keyword evidence="13 17" id="KW-0275">Fatty acid biosynthesis</keyword>
<dbReference type="Proteomes" id="UP001642483">
    <property type="component" value="Unassembled WGS sequence"/>
</dbReference>
<keyword evidence="9 17" id="KW-1133">Transmembrane helix</keyword>
<evidence type="ECO:0000256" key="3">
    <source>
        <dbReference type="ARBA" id="ARBA00007811"/>
    </source>
</evidence>
<dbReference type="EMBL" id="CAWYQH010000035">
    <property type="protein sequence ID" value="CAK8676750.1"/>
    <property type="molecule type" value="Genomic_DNA"/>
</dbReference>
<keyword evidence="21" id="KW-1185">Reference proteome</keyword>
<dbReference type="CDD" id="cd06465">
    <property type="entry name" value="p23_hB-ind1_like"/>
    <property type="match status" value="1"/>
</dbReference>
<protein>
    <recommendedName>
        <fullName evidence="4 17">Very-long-chain (3R)-3-hydroxyacyl-CoA dehydratase</fullName>
        <ecNumber evidence="4 17">4.2.1.134</ecNumber>
    </recommendedName>
</protein>
<evidence type="ECO:0000256" key="17">
    <source>
        <dbReference type="RuleBase" id="RU363109"/>
    </source>
</evidence>
<dbReference type="Pfam" id="PF04387">
    <property type="entry name" value="PTPLA"/>
    <property type="match status" value="1"/>
</dbReference>
<keyword evidence="10 18" id="KW-0175">Coiled coil</keyword>
<feature type="domain" description="CS" evidence="19">
    <location>
        <begin position="12"/>
        <end position="103"/>
    </location>
</feature>
<keyword evidence="5 17" id="KW-0444">Lipid biosynthesis</keyword>
<dbReference type="PROSITE" id="PS51203">
    <property type="entry name" value="CS"/>
    <property type="match status" value="1"/>
</dbReference>
<organism evidence="20 21">
    <name type="scientific">Clavelina lepadiformis</name>
    <name type="common">Light-bulb sea squirt</name>
    <name type="synonym">Ascidia lepadiformis</name>
    <dbReference type="NCBI Taxonomy" id="159417"/>
    <lineage>
        <taxon>Eukaryota</taxon>
        <taxon>Metazoa</taxon>
        <taxon>Chordata</taxon>
        <taxon>Tunicata</taxon>
        <taxon>Ascidiacea</taxon>
        <taxon>Aplousobranchia</taxon>
        <taxon>Clavelinidae</taxon>
        <taxon>Clavelina</taxon>
    </lineage>
</organism>
<keyword evidence="14 17" id="KW-0456">Lyase</keyword>
<dbReference type="InterPro" id="IPR007482">
    <property type="entry name" value="Tyr_Pase-like_PTPLA"/>
</dbReference>
<evidence type="ECO:0000256" key="11">
    <source>
        <dbReference type="ARBA" id="ARBA00023098"/>
    </source>
</evidence>
<feature type="transmembrane region" description="Helical" evidence="17">
    <location>
        <begin position="225"/>
        <end position="246"/>
    </location>
</feature>
<evidence type="ECO:0000256" key="15">
    <source>
        <dbReference type="ARBA" id="ARBA00023688"/>
    </source>
</evidence>
<evidence type="ECO:0000256" key="18">
    <source>
        <dbReference type="SAM" id="Coils"/>
    </source>
</evidence>
<comment type="caution">
    <text evidence="20">The sequence shown here is derived from an EMBL/GenBank/DDBJ whole genome shotgun (WGS) entry which is preliminary data.</text>
</comment>
<feature type="transmembrane region" description="Helical" evidence="17">
    <location>
        <begin position="292"/>
        <end position="315"/>
    </location>
</feature>
<feature type="transmembrane region" description="Helical" evidence="17">
    <location>
        <begin position="167"/>
        <end position="185"/>
    </location>
</feature>
<evidence type="ECO:0000259" key="19">
    <source>
        <dbReference type="PROSITE" id="PS51203"/>
    </source>
</evidence>
<keyword evidence="11 17" id="KW-0443">Lipid metabolism</keyword>
<evidence type="ECO:0000256" key="10">
    <source>
        <dbReference type="ARBA" id="ARBA00023054"/>
    </source>
</evidence>
<evidence type="ECO:0000256" key="6">
    <source>
        <dbReference type="ARBA" id="ARBA00022692"/>
    </source>
</evidence>
<dbReference type="EC" id="4.2.1.134" evidence="4 17"/>
<evidence type="ECO:0000256" key="14">
    <source>
        <dbReference type="ARBA" id="ARBA00023239"/>
    </source>
</evidence>
<evidence type="ECO:0000256" key="2">
    <source>
        <dbReference type="ARBA" id="ARBA00005194"/>
    </source>
</evidence>
<comment type="subcellular location">
    <subcellularLocation>
        <location evidence="1 17">Endoplasmic reticulum membrane</location>
        <topology evidence="1 17">Multi-pass membrane protein</topology>
    </subcellularLocation>
</comment>
<keyword evidence="7 17" id="KW-0256">Endoplasmic reticulum</keyword>
<dbReference type="Gene3D" id="2.60.40.790">
    <property type="match status" value="1"/>
</dbReference>
<comment type="catalytic activity">
    <reaction evidence="15">
        <text>(3R)-hydroxyhexadecanoyl-CoA = (2E)-hexadecenoyl-CoA + H2O</text>
        <dbReference type="Rhea" id="RHEA:39159"/>
        <dbReference type="ChEBI" id="CHEBI:15377"/>
        <dbReference type="ChEBI" id="CHEBI:61526"/>
        <dbReference type="ChEBI" id="CHEBI:74278"/>
    </reaction>
    <physiologicalReaction direction="left-to-right" evidence="15">
        <dbReference type="Rhea" id="RHEA:39160"/>
    </physiologicalReaction>
</comment>
<evidence type="ECO:0000256" key="5">
    <source>
        <dbReference type="ARBA" id="ARBA00022516"/>
    </source>
</evidence>
<evidence type="ECO:0000313" key="20">
    <source>
        <dbReference type="EMBL" id="CAK8676750.1"/>
    </source>
</evidence>
<feature type="transmembrane region" description="Helical" evidence="17">
    <location>
        <begin position="197"/>
        <end position="213"/>
    </location>
</feature>
<comment type="similarity">
    <text evidence="3 17">Belongs to the very long-chain fatty acids dehydratase HACD family.</text>
</comment>
<accession>A0ABP0FAN2</accession>
<evidence type="ECO:0000256" key="4">
    <source>
        <dbReference type="ARBA" id="ARBA00013122"/>
    </source>
</evidence>
<dbReference type="InterPro" id="IPR008978">
    <property type="entry name" value="HSP20-like_chaperone"/>
</dbReference>
<sequence>MVKIKEYEEQNVLHPTVSWAQRRETISLKVHIANAKAPTIHLTESTLKFQVEGSGAGGSNLYEFFLEFYKPIDQEGCVYKSTSSCIEMQLTKLGRAEWWPRLIPENVKKPHFLKLDFDKWMSESDEENEELQKKLAEAQKSHVSSFEETEKAHDVVVNFYLAMYNGVQFLLFCAIFLSCILGRILQGSDFQVYAYKHVGRLVTFAVLLSYLETMHSIVKFVKTPWFFPFMQVSGRCFVTLCLWLGGSPVQEGWAVWYLFVAWSGAEVIRYPTYLLQILRRESKYLTWLRYNAWMILYPFGTFCEYCIFKEALVLFEEHGQYIYEIPGPVSFTLRLADFIKVYIVLLVLGISVLMRHMWKLRKMKYGLRKKFKPA</sequence>
<gene>
    <name evidence="20" type="ORF">CVLEPA_LOCUS6192</name>
</gene>
<evidence type="ECO:0000256" key="16">
    <source>
        <dbReference type="ARBA" id="ARBA00023727"/>
    </source>
</evidence>
<comment type="function">
    <text evidence="17">Catalyzes the third of the four reactions of the long-chain fatty acids elongation cycle. This endoplasmic reticulum-bound enzymatic process, allows the addition of two carbons to the chain of long- and very long-chain fatty acids/VLCFAs per cycle. This enzyme catalyzes the dehydration of the 3-hydroxyacyl-CoA intermediate into trans-2,3-enoyl-CoA, within each cycle of fatty acid elongation. Thereby, it participates to the production of VLCFAs of different chain lengths that are involved in multiple biological processes as precursors of membrane lipids and lipid mediators.</text>
</comment>
<feature type="transmembrane region" description="Helical" evidence="17">
    <location>
        <begin position="252"/>
        <end position="271"/>
    </location>
</feature>
<evidence type="ECO:0000256" key="9">
    <source>
        <dbReference type="ARBA" id="ARBA00022989"/>
    </source>
</evidence>
<evidence type="ECO:0000256" key="13">
    <source>
        <dbReference type="ARBA" id="ARBA00023160"/>
    </source>
</evidence>
<name>A0ABP0FAN2_CLALP</name>
<dbReference type="PANTHER" id="PTHR11035">
    <property type="entry name" value="VERY-LONG-CHAIN (3R)-3-HYDROXYACYL-COA DEHYDRATASE"/>
    <property type="match status" value="1"/>
</dbReference>
<evidence type="ECO:0000256" key="7">
    <source>
        <dbReference type="ARBA" id="ARBA00022824"/>
    </source>
</evidence>
<dbReference type="Pfam" id="PF04969">
    <property type="entry name" value="CS"/>
    <property type="match status" value="1"/>
</dbReference>
<dbReference type="SUPFAM" id="SSF49764">
    <property type="entry name" value="HSP20-like chaperones"/>
    <property type="match status" value="1"/>
</dbReference>
<evidence type="ECO:0000313" key="21">
    <source>
        <dbReference type="Proteomes" id="UP001642483"/>
    </source>
</evidence>
<comment type="catalytic activity">
    <reaction evidence="16">
        <text>a very-long-chain (3R)-3-hydroxyacyl-CoA = a very-long-chain (2E)-enoyl-CoA + H2O</text>
        <dbReference type="Rhea" id="RHEA:45812"/>
        <dbReference type="ChEBI" id="CHEBI:15377"/>
        <dbReference type="ChEBI" id="CHEBI:83728"/>
        <dbReference type="ChEBI" id="CHEBI:85440"/>
        <dbReference type="EC" id="4.2.1.134"/>
    </reaction>
    <physiologicalReaction direction="left-to-right" evidence="16">
        <dbReference type="Rhea" id="RHEA:45813"/>
    </physiologicalReaction>
</comment>
<dbReference type="PANTHER" id="PTHR11035:SF35">
    <property type="entry name" value="VERY-LONG-CHAIN (3R)-3-HYDROXYACYL-COA DEHYDRATASE"/>
    <property type="match status" value="1"/>
</dbReference>
<proteinExistence type="inferred from homology"/>
<evidence type="ECO:0000256" key="12">
    <source>
        <dbReference type="ARBA" id="ARBA00023136"/>
    </source>
</evidence>
<keyword evidence="6 17" id="KW-0812">Transmembrane</keyword>
<feature type="transmembrane region" description="Helical" evidence="17">
    <location>
        <begin position="335"/>
        <end position="354"/>
    </location>
</feature>
<keyword evidence="12 17" id="KW-0472">Membrane</keyword>
<evidence type="ECO:0000256" key="8">
    <source>
        <dbReference type="ARBA" id="ARBA00022832"/>
    </source>
</evidence>
<feature type="coiled-coil region" evidence="18">
    <location>
        <begin position="121"/>
        <end position="148"/>
    </location>
</feature>
<evidence type="ECO:0000256" key="1">
    <source>
        <dbReference type="ARBA" id="ARBA00004477"/>
    </source>
</evidence>
<keyword evidence="8 17" id="KW-0276">Fatty acid metabolism</keyword>
<reference evidence="20 21" key="1">
    <citation type="submission" date="2024-02" db="EMBL/GenBank/DDBJ databases">
        <authorList>
            <person name="Daric V."/>
            <person name="Darras S."/>
        </authorList>
    </citation>
    <scope>NUCLEOTIDE SEQUENCE [LARGE SCALE GENOMIC DNA]</scope>
</reference>